<feature type="transmembrane region" description="Helical" evidence="1">
    <location>
        <begin position="184"/>
        <end position="207"/>
    </location>
</feature>
<dbReference type="Proteomes" id="UP000633365">
    <property type="component" value="Unassembled WGS sequence"/>
</dbReference>
<proteinExistence type="predicted"/>
<dbReference type="EMBL" id="JAEQMG010000040">
    <property type="protein sequence ID" value="MBK6087557.1"/>
    <property type="molecule type" value="Genomic_DNA"/>
</dbReference>
<feature type="transmembrane region" description="Helical" evidence="1">
    <location>
        <begin position="124"/>
        <end position="144"/>
    </location>
</feature>
<dbReference type="RefSeq" id="WP_201426863.1">
    <property type="nucleotide sequence ID" value="NZ_JAEQMG010000040.1"/>
</dbReference>
<keyword evidence="1" id="KW-0472">Membrane</keyword>
<feature type="transmembrane region" description="Helical" evidence="1">
    <location>
        <begin position="156"/>
        <end position="178"/>
    </location>
</feature>
<feature type="transmembrane region" description="Helical" evidence="1">
    <location>
        <begin position="21"/>
        <end position="43"/>
    </location>
</feature>
<organism evidence="2 3">
    <name type="scientific">Ruminococcus difficilis</name>
    <dbReference type="NCBI Taxonomy" id="2763069"/>
    <lineage>
        <taxon>Bacteria</taxon>
        <taxon>Bacillati</taxon>
        <taxon>Bacillota</taxon>
        <taxon>Clostridia</taxon>
        <taxon>Eubacteriales</taxon>
        <taxon>Oscillospiraceae</taxon>
        <taxon>Ruminococcus</taxon>
    </lineage>
</organism>
<keyword evidence="1" id="KW-1133">Transmembrane helix</keyword>
<comment type="caution">
    <text evidence="2">The sequence shown here is derived from an EMBL/GenBank/DDBJ whole genome shotgun (WGS) entry which is preliminary data.</text>
</comment>
<protein>
    <submittedName>
        <fullName evidence="2">Uncharacterized protein</fullName>
    </submittedName>
</protein>
<evidence type="ECO:0000313" key="2">
    <source>
        <dbReference type="EMBL" id="MBK6087557.1"/>
    </source>
</evidence>
<reference evidence="2" key="1">
    <citation type="submission" date="2021-01" db="EMBL/GenBank/DDBJ databases">
        <title>Genome public.</title>
        <authorList>
            <person name="Liu C."/>
            <person name="Sun Q."/>
        </authorList>
    </citation>
    <scope>NUCLEOTIDE SEQUENCE</scope>
    <source>
        <strain evidence="2">M6</strain>
    </source>
</reference>
<accession>A0A934TYC2</accession>
<sequence length="217" mass="22335">MKFQNAATGVKRIFTAEILKLIAAIVTVVGIVMTIVTVAAANANSQGGTIAAGVGTVLLIAAASILALIGGIMALVGIINASKDEGAFKTALILIIISLIAAVVGGIFYQNATVQSICQIVQNLMSIFVTVFVIKGITNIAAKIGNDEVAQQGKSLLTIIVVFYALSLIANILVLVFGGMFASVLGGVIAIVAMVLNIIAYIVYLSLLNKGKNMLAE</sequence>
<keyword evidence="3" id="KW-1185">Reference proteome</keyword>
<dbReference type="AlphaFoldDB" id="A0A934TYC2"/>
<evidence type="ECO:0000256" key="1">
    <source>
        <dbReference type="SAM" id="Phobius"/>
    </source>
</evidence>
<name>A0A934TYC2_9FIRM</name>
<gene>
    <name evidence="2" type="ORF">JKK62_02645</name>
</gene>
<keyword evidence="1" id="KW-0812">Transmembrane</keyword>
<evidence type="ECO:0000313" key="3">
    <source>
        <dbReference type="Proteomes" id="UP000633365"/>
    </source>
</evidence>
<feature type="transmembrane region" description="Helical" evidence="1">
    <location>
        <begin position="91"/>
        <end position="112"/>
    </location>
</feature>
<feature type="transmembrane region" description="Helical" evidence="1">
    <location>
        <begin position="49"/>
        <end position="79"/>
    </location>
</feature>